<feature type="domain" description="Reverse transcriptase" evidence="1">
    <location>
        <begin position="60"/>
        <end position="162"/>
    </location>
</feature>
<organism evidence="2 3">
    <name type="scientific">Pleurodeles waltl</name>
    <name type="common">Iberian ribbed newt</name>
    <dbReference type="NCBI Taxonomy" id="8319"/>
    <lineage>
        <taxon>Eukaryota</taxon>
        <taxon>Metazoa</taxon>
        <taxon>Chordata</taxon>
        <taxon>Craniata</taxon>
        <taxon>Vertebrata</taxon>
        <taxon>Euteleostomi</taxon>
        <taxon>Amphibia</taxon>
        <taxon>Batrachia</taxon>
        <taxon>Caudata</taxon>
        <taxon>Salamandroidea</taxon>
        <taxon>Salamandridae</taxon>
        <taxon>Pleurodelinae</taxon>
        <taxon>Pleurodeles</taxon>
    </lineage>
</organism>
<evidence type="ECO:0000313" key="3">
    <source>
        <dbReference type="Proteomes" id="UP001066276"/>
    </source>
</evidence>
<proteinExistence type="predicted"/>
<dbReference type="AlphaFoldDB" id="A0AAV7T0R9"/>
<evidence type="ECO:0000259" key="1">
    <source>
        <dbReference type="Pfam" id="PF00078"/>
    </source>
</evidence>
<comment type="caution">
    <text evidence="2">The sequence shown here is derived from an EMBL/GenBank/DDBJ whole genome shotgun (WGS) entry which is preliminary data.</text>
</comment>
<dbReference type="InterPro" id="IPR000477">
    <property type="entry name" value="RT_dom"/>
</dbReference>
<evidence type="ECO:0000313" key="2">
    <source>
        <dbReference type="EMBL" id="KAJ1170107.1"/>
    </source>
</evidence>
<protein>
    <recommendedName>
        <fullName evidence="1">Reverse transcriptase domain-containing protein</fullName>
    </recommendedName>
</protein>
<sequence length="172" mass="19116">MEEDVTLALQDLHRIPVKLYKGMVTIIASPLLEIIKEARKKGCLPADQKAATIIVIHKEGRPAEACFLYRPISLLNLEAKVLAKVLANKLRGVIGSLVHLDKSGFMPDRSTRLKLLRLFGVLHLTAGPETVQAALMALDAKMAYDSLEWNYMFAVQEHLGFEEKSDHPTGKT</sequence>
<dbReference type="Pfam" id="PF00078">
    <property type="entry name" value="RVT_1"/>
    <property type="match status" value="1"/>
</dbReference>
<dbReference type="Proteomes" id="UP001066276">
    <property type="component" value="Chromosome 4_1"/>
</dbReference>
<reference evidence="2" key="1">
    <citation type="journal article" date="2022" name="bioRxiv">
        <title>Sequencing and chromosome-scale assembly of the giantPleurodeles waltlgenome.</title>
        <authorList>
            <person name="Brown T."/>
            <person name="Elewa A."/>
            <person name="Iarovenko S."/>
            <person name="Subramanian E."/>
            <person name="Araus A.J."/>
            <person name="Petzold A."/>
            <person name="Susuki M."/>
            <person name="Suzuki K.-i.T."/>
            <person name="Hayashi T."/>
            <person name="Toyoda A."/>
            <person name="Oliveira C."/>
            <person name="Osipova E."/>
            <person name="Leigh N.D."/>
            <person name="Simon A."/>
            <person name="Yun M.H."/>
        </authorList>
    </citation>
    <scope>NUCLEOTIDE SEQUENCE</scope>
    <source>
        <strain evidence="2">20211129_DDA</strain>
        <tissue evidence="2">Liver</tissue>
    </source>
</reference>
<gene>
    <name evidence="2" type="ORF">NDU88_001988</name>
</gene>
<dbReference type="EMBL" id="JANPWB010000007">
    <property type="protein sequence ID" value="KAJ1170107.1"/>
    <property type="molecule type" value="Genomic_DNA"/>
</dbReference>
<name>A0AAV7T0R9_PLEWA</name>
<accession>A0AAV7T0R9</accession>
<dbReference type="PANTHER" id="PTHR19446">
    <property type="entry name" value="REVERSE TRANSCRIPTASES"/>
    <property type="match status" value="1"/>
</dbReference>
<keyword evidence="3" id="KW-1185">Reference proteome</keyword>